<gene>
    <name evidence="1" type="ORF">B9Z19DRAFT_262085</name>
</gene>
<comment type="caution">
    <text evidence="1">The sequence shown here is derived from an EMBL/GenBank/DDBJ whole genome shotgun (WGS) entry which is preliminary data.</text>
</comment>
<sequence length="176" mass="20425">MPPPETIYEEFEFANDMRETQASQFYRPYYVLLNHIFPPEEGYMVYPQYEPPMPSMSVDFRNIFTVRHKSYSVFFLQVKSSEDLSNISSRQEADLQMQEKFRHIIGAVRIGTLFGACAMGTKICIYMLHMGSRQLFRGPELVTEAALADRWNTDILTPEGQGRLCKIVQHIKEKIG</sequence>
<organism evidence="1 2">
    <name type="scientific">Tuber borchii</name>
    <name type="common">White truffle</name>
    <dbReference type="NCBI Taxonomy" id="42251"/>
    <lineage>
        <taxon>Eukaryota</taxon>
        <taxon>Fungi</taxon>
        <taxon>Dikarya</taxon>
        <taxon>Ascomycota</taxon>
        <taxon>Pezizomycotina</taxon>
        <taxon>Pezizomycetes</taxon>
        <taxon>Pezizales</taxon>
        <taxon>Tuberaceae</taxon>
        <taxon>Tuber</taxon>
    </lineage>
</organism>
<dbReference type="OrthoDB" id="5384455at2759"/>
<accession>A0A2T6ZLD6</accession>
<evidence type="ECO:0000313" key="1">
    <source>
        <dbReference type="EMBL" id="PUU76300.1"/>
    </source>
</evidence>
<protein>
    <submittedName>
        <fullName evidence="1">Uncharacterized protein</fullName>
    </submittedName>
</protein>
<name>A0A2T6ZLD6_TUBBO</name>
<reference evidence="1 2" key="1">
    <citation type="submission" date="2017-04" db="EMBL/GenBank/DDBJ databases">
        <title>Draft genome sequence of Tuber borchii Vittad., a whitish edible truffle.</title>
        <authorList>
            <consortium name="DOE Joint Genome Institute"/>
            <person name="Murat C."/>
            <person name="Kuo A."/>
            <person name="Barry K.W."/>
            <person name="Clum A."/>
            <person name="Dockter R.B."/>
            <person name="Fauchery L."/>
            <person name="Iotti M."/>
            <person name="Kohler A."/>
            <person name="Labutti K."/>
            <person name="Lindquist E.A."/>
            <person name="Lipzen A."/>
            <person name="Ohm R.A."/>
            <person name="Wang M."/>
            <person name="Grigoriev I.V."/>
            <person name="Zambonelli A."/>
            <person name="Martin F.M."/>
        </authorList>
    </citation>
    <scope>NUCLEOTIDE SEQUENCE [LARGE SCALE GENOMIC DNA]</scope>
    <source>
        <strain evidence="1 2">Tbo3840</strain>
    </source>
</reference>
<proteinExistence type="predicted"/>
<dbReference type="STRING" id="42251.A0A2T6ZLD6"/>
<dbReference type="Proteomes" id="UP000244722">
    <property type="component" value="Unassembled WGS sequence"/>
</dbReference>
<dbReference type="EMBL" id="NESQ01000193">
    <property type="protein sequence ID" value="PUU76300.1"/>
    <property type="molecule type" value="Genomic_DNA"/>
</dbReference>
<keyword evidence="2" id="KW-1185">Reference proteome</keyword>
<dbReference type="AlphaFoldDB" id="A0A2T6ZLD6"/>
<evidence type="ECO:0000313" key="2">
    <source>
        <dbReference type="Proteomes" id="UP000244722"/>
    </source>
</evidence>